<evidence type="ECO:0000259" key="4">
    <source>
        <dbReference type="Pfam" id="PF01232"/>
    </source>
</evidence>
<dbReference type="Gene3D" id="3.40.50.720">
    <property type="entry name" value="NAD(P)-binding Rossmann-like Domain"/>
    <property type="match status" value="1"/>
</dbReference>
<gene>
    <name evidence="6" type="primary">uxaB_2</name>
    <name evidence="6" type="ORF">Ccl03g_48040</name>
    <name evidence="7" type="ORF">G5B26_07535</name>
</gene>
<evidence type="ECO:0000313" key="9">
    <source>
        <dbReference type="Proteomes" id="UP000719916"/>
    </source>
</evidence>
<dbReference type="EMBL" id="BJLB01000001">
    <property type="protein sequence ID" value="GEA39091.1"/>
    <property type="molecule type" value="Genomic_DNA"/>
</dbReference>
<evidence type="ECO:0000259" key="5">
    <source>
        <dbReference type="Pfam" id="PF08125"/>
    </source>
</evidence>
<keyword evidence="1 7" id="KW-0560">Oxidoreductase</keyword>
<dbReference type="RefSeq" id="WP_002585978.1">
    <property type="nucleotide sequence ID" value="NZ_BJLB01000001.1"/>
</dbReference>
<evidence type="ECO:0000313" key="6">
    <source>
        <dbReference type="EMBL" id="GEA39091.1"/>
    </source>
</evidence>
<dbReference type="InterPro" id="IPR008927">
    <property type="entry name" value="6-PGluconate_DH-like_C_sf"/>
</dbReference>
<keyword evidence="2" id="KW-0520">NAD</keyword>
<name>A0A829WHN0_9FIRM</name>
<evidence type="ECO:0000313" key="7">
    <source>
        <dbReference type="EMBL" id="NSJ43435.1"/>
    </source>
</evidence>
<dbReference type="GO" id="GO:0005829">
    <property type="term" value="C:cytosol"/>
    <property type="evidence" value="ECO:0007669"/>
    <property type="project" value="TreeGrafter"/>
</dbReference>
<organism evidence="6 8">
    <name type="scientific">Enterocloster clostridioformis</name>
    <dbReference type="NCBI Taxonomy" id="1531"/>
    <lineage>
        <taxon>Bacteria</taxon>
        <taxon>Bacillati</taxon>
        <taxon>Bacillota</taxon>
        <taxon>Clostridia</taxon>
        <taxon>Lachnospirales</taxon>
        <taxon>Lachnospiraceae</taxon>
        <taxon>Enterocloster</taxon>
    </lineage>
</organism>
<evidence type="ECO:0000256" key="3">
    <source>
        <dbReference type="ARBA" id="ARBA00048615"/>
    </source>
</evidence>
<dbReference type="Proteomes" id="UP000315200">
    <property type="component" value="Unassembled WGS sequence"/>
</dbReference>
<dbReference type="PANTHER" id="PTHR30524">
    <property type="entry name" value="MANNITOL-1-PHOSPHATE 5-DEHYDROGENASE"/>
    <property type="match status" value="1"/>
</dbReference>
<protein>
    <submittedName>
        <fullName evidence="6">Altronate oxidoreductase</fullName>
    </submittedName>
    <submittedName>
        <fullName evidence="7">Tagaturonate reductase</fullName>
        <ecNumber evidence="7">1.1.1.58</ecNumber>
    </submittedName>
</protein>
<dbReference type="InterPro" id="IPR013118">
    <property type="entry name" value="Mannitol_DH_C"/>
</dbReference>
<dbReference type="InterPro" id="IPR013131">
    <property type="entry name" value="Mannitol_DH_N"/>
</dbReference>
<dbReference type="InterPro" id="IPR013328">
    <property type="entry name" value="6PGD_dom2"/>
</dbReference>
<dbReference type="GO" id="GO:0009026">
    <property type="term" value="F:tagaturonate reductase activity"/>
    <property type="evidence" value="ECO:0007669"/>
    <property type="project" value="UniProtKB-EC"/>
</dbReference>
<dbReference type="PANTHER" id="PTHR30524:SF0">
    <property type="entry name" value="ALTRONATE OXIDOREDUCTASE-RELATED"/>
    <property type="match status" value="1"/>
</dbReference>
<proteinExistence type="predicted"/>
<evidence type="ECO:0000256" key="1">
    <source>
        <dbReference type="ARBA" id="ARBA00023002"/>
    </source>
</evidence>
<evidence type="ECO:0000313" key="8">
    <source>
        <dbReference type="Proteomes" id="UP000315200"/>
    </source>
</evidence>
<feature type="domain" description="Mannitol dehydrogenase C-terminal" evidence="5">
    <location>
        <begin position="254"/>
        <end position="401"/>
    </location>
</feature>
<dbReference type="EMBL" id="JAAISW010000008">
    <property type="protein sequence ID" value="NSJ43435.1"/>
    <property type="molecule type" value="Genomic_DNA"/>
</dbReference>
<dbReference type="EC" id="1.1.1.58" evidence="7"/>
<dbReference type="GO" id="GO:0019592">
    <property type="term" value="P:mannitol catabolic process"/>
    <property type="evidence" value="ECO:0007669"/>
    <property type="project" value="TreeGrafter"/>
</dbReference>
<comment type="caution">
    <text evidence="6">The sequence shown here is derived from an EMBL/GenBank/DDBJ whole genome shotgun (WGS) entry which is preliminary data.</text>
</comment>
<reference evidence="7 9" key="2">
    <citation type="journal article" date="2020" name="Cell Host Microbe">
        <title>Functional and Genomic Variation between Human-Derived Isolates of Lachnospiraceae Reveals Inter- and Intra-Species Diversity.</title>
        <authorList>
            <person name="Sorbara M.T."/>
            <person name="Littmann E.R."/>
            <person name="Fontana E."/>
            <person name="Moody T.U."/>
            <person name="Kohout C.E."/>
            <person name="Gjonbalaj M."/>
            <person name="Eaton V."/>
            <person name="Seok R."/>
            <person name="Leiner I.M."/>
            <person name="Pamer E.G."/>
        </authorList>
    </citation>
    <scope>NUCLEOTIDE SEQUENCE [LARGE SCALE GENOMIC DNA]</scope>
    <source>
        <strain evidence="7 9">MSK.2.26</strain>
    </source>
</reference>
<dbReference type="SUPFAM" id="SSF48179">
    <property type="entry name" value="6-phosphogluconate dehydrogenase C-terminal domain-like"/>
    <property type="match status" value="1"/>
</dbReference>
<evidence type="ECO:0000256" key="2">
    <source>
        <dbReference type="ARBA" id="ARBA00023027"/>
    </source>
</evidence>
<dbReference type="InterPro" id="IPR036291">
    <property type="entry name" value="NAD(P)-bd_dom_sf"/>
</dbReference>
<dbReference type="AlphaFoldDB" id="A0A829WHN0"/>
<dbReference type="Proteomes" id="UP000719916">
    <property type="component" value="Unassembled WGS sequence"/>
</dbReference>
<comment type="catalytic activity">
    <reaction evidence="3">
        <text>D-mannitol 1-phosphate + NAD(+) = beta-D-fructose 6-phosphate + NADH + H(+)</text>
        <dbReference type="Rhea" id="RHEA:19661"/>
        <dbReference type="ChEBI" id="CHEBI:15378"/>
        <dbReference type="ChEBI" id="CHEBI:57540"/>
        <dbReference type="ChEBI" id="CHEBI:57634"/>
        <dbReference type="ChEBI" id="CHEBI:57945"/>
        <dbReference type="ChEBI" id="CHEBI:61381"/>
        <dbReference type="EC" id="1.1.1.17"/>
    </reaction>
</comment>
<dbReference type="SUPFAM" id="SSF51735">
    <property type="entry name" value="NAD(P)-binding Rossmann-fold domains"/>
    <property type="match status" value="1"/>
</dbReference>
<feature type="domain" description="Mannitol dehydrogenase N-terminal" evidence="4">
    <location>
        <begin position="5"/>
        <end position="235"/>
    </location>
</feature>
<dbReference type="Gene3D" id="1.10.1040.10">
    <property type="entry name" value="N-(1-d-carboxylethyl)-l-norvaline Dehydrogenase, domain 2"/>
    <property type="match status" value="1"/>
</dbReference>
<dbReference type="GO" id="GO:0008926">
    <property type="term" value="F:mannitol-1-phosphate 5-dehydrogenase activity"/>
    <property type="evidence" value="ECO:0007669"/>
    <property type="project" value="UniProtKB-EC"/>
</dbReference>
<dbReference type="Pfam" id="PF08125">
    <property type="entry name" value="Mannitol_dh_C"/>
    <property type="match status" value="1"/>
</dbReference>
<dbReference type="Pfam" id="PF01232">
    <property type="entry name" value="Mannitol_dh"/>
    <property type="match status" value="1"/>
</dbReference>
<reference evidence="7" key="3">
    <citation type="submission" date="2020-02" db="EMBL/GenBank/DDBJ databases">
        <authorList>
            <person name="Littmann E."/>
            <person name="Sorbara M."/>
        </authorList>
    </citation>
    <scope>NUCLEOTIDE SEQUENCE</scope>
    <source>
        <strain evidence="7">MSK.2.26</strain>
    </source>
</reference>
<accession>A0A829WHN0</accession>
<reference evidence="6 8" key="1">
    <citation type="submission" date="2019-06" db="EMBL/GenBank/DDBJ databases">
        <title>Draft genome sequence of [Clostridium] clostridioforme NBRC 113352.</title>
        <authorList>
            <person name="Miura T."/>
            <person name="Furukawa M."/>
            <person name="Shimamura M."/>
            <person name="Ohyama Y."/>
            <person name="Yamazoe A."/>
            <person name="Kawasaki H."/>
        </authorList>
    </citation>
    <scope>NUCLEOTIDE SEQUENCE [LARGE SCALE GENOMIC DNA]</scope>
    <source>
        <strain evidence="6 8">NBRC 113352</strain>
    </source>
</reference>
<sequence length="445" mass="50960">MRKETVIQFGEGGFLRGFVDYFFQKLQDKGLFDGSVVIVQPIEKGMCSVLEQQGCEYNLFLRGIDNGQVVDEHTHIDIISRCVNPYENFESYMKLAENPDFRFIVSNTTEAGIEYVDSNQFTDAPARSFPGKLTQLLYKRFRLGLKGFIILSCELIDHNGEELEKCCLRYADLWGLGEEFKTWLVQENDFCSTLVDRIVTGFPRDEHEELCRRIGEQDNMMDTAEIFHLWVIQGSHEDELPLQKAGFHVVWTDNVDPYKKRKVRILNGAHTSMVLGAHLYGLKTVGECLKDEKVSALLRKCIFGEIIPAIGDTEDNRKFGEAVLERFSNPFIKHMLLSIALNSVSKFRARVLPTILEYRDMFGSCPQGLTFSLAALIAFYRTDDANDSQEIMDFMKTAPVEDILKREDYWGQDLSPLLGDVKKWYELIETEGMSKAYDAVLSETE</sequence>
<dbReference type="NCBIfam" id="NF002969">
    <property type="entry name" value="PRK03643.1"/>
    <property type="match status" value="1"/>
</dbReference>